<gene>
    <name evidence="2" type="ORF">IP93_00157</name>
</gene>
<feature type="domain" description="GPI inositol-deacylase PGAP1-like alpha/beta" evidence="1">
    <location>
        <begin position="175"/>
        <end position="229"/>
    </location>
</feature>
<evidence type="ECO:0000313" key="2">
    <source>
        <dbReference type="EMBL" id="TWI14164.1"/>
    </source>
</evidence>
<keyword evidence="3" id="KW-1185">Reference proteome</keyword>
<proteinExistence type="predicted"/>
<dbReference type="SUPFAM" id="SSF53474">
    <property type="entry name" value="alpha/beta-Hydrolases"/>
    <property type="match status" value="1"/>
</dbReference>
<dbReference type="Proteomes" id="UP000316471">
    <property type="component" value="Unassembled WGS sequence"/>
</dbReference>
<dbReference type="GO" id="GO:0016788">
    <property type="term" value="F:hydrolase activity, acting on ester bonds"/>
    <property type="evidence" value="ECO:0007669"/>
    <property type="project" value="InterPro"/>
</dbReference>
<dbReference type="EMBL" id="VLKP01000001">
    <property type="protein sequence ID" value="TWI14164.1"/>
    <property type="molecule type" value="Genomic_DNA"/>
</dbReference>
<organism evidence="2 3">
    <name type="scientific">Aerolutibacter ruishenii</name>
    <dbReference type="NCBI Taxonomy" id="686800"/>
    <lineage>
        <taxon>Bacteria</taxon>
        <taxon>Pseudomonadati</taxon>
        <taxon>Pseudomonadota</taxon>
        <taxon>Gammaproteobacteria</taxon>
        <taxon>Lysobacterales</taxon>
        <taxon>Lysobacteraceae</taxon>
        <taxon>Aerolutibacter</taxon>
    </lineage>
</organism>
<dbReference type="InterPro" id="IPR012908">
    <property type="entry name" value="PGAP1-ab_dom-like"/>
</dbReference>
<reference evidence="2 3" key="1">
    <citation type="journal article" date="2015" name="Stand. Genomic Sci.">
        <title>Genomic Encyclopedia of Bacterial and Archaeal Type Strains, Phase III: the genomes of soil and plant-associated and newly described type strains.</title>
        <authorList>
            <person name="Whitman W.B."/>
            <person name="Woyke T."/>
            <person name="Klenk H.P."/>
            <person name="Zhou Y."/>
            <person name="Lilburn T.G."/>
            <person name="Beck B.J."/>
            <person name="De Vos P."/>
            <person name="Vandamme P."/>
            <person name="Eisen J.A."/>
            <person name="Garrity G."/>
            <person name="Hugenholtz P."/>
            <person name="Kyrpides N.C."/>
        </authorList>
    </citation>
    <scope>NUCLEOTIDE SEQUENCE [LARGE SCALE GENOMIC DNA]</scope>
    <source>
        <strain evidence="2 3">CGMCC 1.10136</strain>
    </source>
</reference>
<name>A0A562M2K0_9GAMM</name>
<dbReference type="Gene3D" id="3.40.50.1820">
    <property type="entry name" value="alpha/beta hydrolase"/>
    <property type="match status" value="1"/>
</dbReference>
<evidence type="ECO:0000259" key="1">
    <source>
        <dbReference type="Pfam" id="PF07819"/>
    </source>
</evidence>
<sequence length="509" mass="55468">MAGPSAVIPIVFLPGIMGTNLQSAGKNKSGAEKGEAVWRPPNMDGVGPILSAVGQLFSYWFRGAATRQRRLDPSNVLIDPRGPIDTEGTLDKETAKKRGWGTVMRSAYQPVMCQMERTLNNIMESGELLRWWSEEGLRNPTDYGDEMQGAPLTMDDLQHAAQYRYDVWAGGYNWLQSNKDSGADIIRYIDDVVLAHYKRTGEAAEKVILVTHSMGGLVGRAVACLHDYGKLLGVVHGVMPATGAPATYHHCRCGYDGVAQVILGSNAAEVTAVMANSPGALELVPTSDYNGGKPWLKLGGMVDNDAQWLPEKDPYEEIYKSREWYGLVPAHNEKHLDPAGVAPSKRGASRFDKFDVRIEAVKAFQDAISERFPTPAYIHYGDDLRHRSWAAIHWKGRPVVRLSGVALVEDDGEGDLKMSAEGFAPFKLSFADAVDAGDGTVPATSGSAPAGSSVAARFRHGSEGRGEFARVNAKGRTEGYEHQASYEDLRTQWATLYSLVRIAGNANWA</sequence>
<accession>A0A562M2K0</accession>
<dbReference type="Pfam" id="PF07819">
    <property type="entry name" value="PGAP1"/>
    <property type="match status" value="1"/>
</dbReference>
<comment type="caution">
    <text evidence="2">The sequence shown here is derived from an EMBL/GenBank/DDBJ whole genome shotgun (WGS) entry which is preliminary data.</text>
</comment>
<evidence type="ECO:0000313" key="3">
    <source>
        <dbReference type="Proteomes" id="UP000316471"/>
    </source>
</evidence>
<protein>
    <submittedName>
        <fullName evidence="2">PGAP1-like protein</fullName>
    </submittedName>
</protein>
<dbReference type="AlphaFoldDB" id="A0A562M2K0"/>
<dbReference type="InterPro" id="IPR029058">
    <property type="entry name" value="AB_hydrolase_fold"/>
</dbReference>